<dbReference type="Proteomes" id="UP000008068">
    <property type="component" value="Unassembled WGS sequence"/>
</dbReference>
<gene>
    <name evidence="2" type="ORF">CAEBREN_16483</name>
</gene>
<dbReference type="OMA" id="GANKKNC"/>
<dbReference type="AlphaFoldDB" id="G0NLQ8"/>
<dbReference type="FunCoup" id="G0NLQ8">
    <property type="interactions" value="1917"/>
</dbReference>
<dbReference type="HOGENOM" id="CLU_113848_0_0_1"/>
<evidence type="ECO:0000256" key="1">
    <source>
        <dbReference type="SAM" id="SignalP"/>
    </source>
</evidence>
<accession>G0NLQ8</accession>
<dbReference type="EMBL" id="GL379906">
    <property type="protein sequence ID" value="EGT33818.1"/>
    <property type="molecule type" value="Genomic_DNA"/>
</dbReference>
<protein>
    <submittedName>
        <fullName evidence="2">Uncharacterized protein</fullName>
    </submittedName>
</protein>
<keyword evidence="3" id="KW-1185">Reference proteome</keyword>
<organism evidence="3">
    <name type="scientific">Caenorhabditis brenneri</name>
    <name type="common">Nematode worm</name>
    <dbReference type="NCBI Taxonomy" id="135651"/>
    <lineage>
        <taxon>Eukaryota</taxon>
        <taxon>Metazoa</taxon>
        <taxon>Ecdysozoa</taxon>
        <taxon>Nematoda</taxon>
        <taxon>Chromadorea</taxon>
        <taxon>Rhabditida</taxon>
        <taxon>Rhabditina</taxon>
        <taxon>Rhabditomorpha</taxon>
        <taxon>Rhabditoidea</taxon>
        <taxon>Rhabditidae</taxon>
        <taxon>Peloderinae</taxon>
        <taxon>Caenorhabditis</taxon>
    </lineage>
</organism>
<feature type="signal peptide" evidence="1">
    <location>
        <begin position="1"/>
        <end position="18"/>
    </location>
</feature>
<sequence>MKTIFLTLFFVLISYATCDSELVSYVFEGDAFKYHLDFVGAEKAFGLQKRYYENDKEKKIFFYFCDKAKGEYKKKCGSWVDEKGNKAKNANNNVTLKGKEVILSKVTEKDYGFYTAVLEDKKLESPNFRLAVNKKPPPPPPSKN</sequence>
<evidence type="ECO:0000313" key="2">
    <source>
        <dbReference type="EMBL" id="EGT33818.1"/>
    </source>
</evidence>
<keyword evidence="1" id="KW-0732">Signal</keyword>
<dbReference type="eggNOG" id="ENOG502TJ42">
    <property type="taxonomic scope" value="Eukaryota"/>
</dbReference>
<evidence type="ECO:0000313" key="3">
    <source>
        <dbReference type="Proteomes" id="UP000008068"/>
    </source>
</evidence>
<dbReference type="InParanoid" id="G0NLQ8"/>
<proteinExistence type="predicted"/>
<name>G0NLQ8_CAEBE</name>
<reference evidence="3" key="1">
    <citation type="submission" date="2011-07" db="EMBL/GenBank/DDBJ databases">
        <authorList>
            <consortium name="Caenorhabditis brenneri Sequencing and Analysis Consortium"/>
            <person name="Wilson R.K."/>
        </authorList>
    </citation>
    <scope>NUCLEOTIDE SEQUENCE [LARGE SCALE GENOMIC DNA]</scope>
    <source>
        <strain evidence="3">PB2801</strain>
    </source>
</reference>
<feature type="chain" id="PRO_5003405079" evidence="1">
    <location>
        <begin position="19"/>
        <end position="144"/>
    </location>
</feature>